<accession>A0ABW3EJS5</accession>
<comment type="caution">
    <text evidence="2">The sequence shown here is derived from an EMBL/GenBank/DDBJ whole genome shotgun (WGS) entry which is preliminary data.</text>
</comment>
<keyword evidence="3" id="KW-1185">Reference proteome</keyword>
<organism evidence="2 3">
    <name type="scientific">Actinomadura sediminis</name>
    <dbReference type="NCBI Taxonomy" id="1038904"/>
    <lineage>
        <taxon>Bacteria</taxon>
        <taxon>Bacillati</taxon>
        <taxon>Actinomycetota</taxon>
        <taxon>Actinomycetes</taxon>
        <taxon>Streptosporangiales</taxon>
        <taxon>Thermomonosporaceae</taxon>
        <taxon>Actinomadura</taxon>
    </lineage>
</organism>
<dbReference type="Proteomes" id="UP001596972">
    <property type="component" value="Unassembled WGS sequence"/>
</dbReference>
<feature type="domain" description="Cation-transporting P-type ATPase C-terminal" evidence="1">
    <location>
        <begin position="11"/>
        <end position="64"/>
    </location>
</feature>
<gene>
    <name evidence="2" type="ORF">ACFQ11_01900</name>
</gene>
<dbReference type="Gene3D" id="1.20.1110.10">
    <property type="entry name" value="Calcium-transporting ATPase, transmembrane domain"/>
    <property type="match status" value="1"/>
</dbReference>
<evidence type="ECO:0000313" key="3">
    <source>
        <dbReference type="Proteomes" id="UP001596972"/>
    </source>
</evidence>
<reference evidence="3" key="1">
    <citation type="journal article" date="2019" name="Int. J. Syst. Evol. Microbiol.">
        <title>The Global Catalogue of Microorganisms (GCM) 10K type strain sequencing project: providing services to taxonomists for standard genome sequencing and annotation.</title>
        <authorList>
            <consortium name="The Broad Institute Genomics Platform"/>
            <consortium name="The Broad Institute Genome Sequencing Center for Infectious Disease"/>
            <person name="Wu L."/>
            <person name="Ma J."/>
        </authorList>
    </citation>
    <scope>NUCLEOTIDE SEQUENCE [LARGE SCALE GENOMIC DNA]</scope>
    <source>
        <strain evidence="3">JCM 31202</strain>
    </source>
</reference>
<protein>
    <submittedName>
        <fullName evidence="2">Cation transporting ATPase C-terminal domain-containing protein</fullName>
    </submittedName>
</protein>
<name>A0ABW3EJS5_9ACTN</name>
<dbReference type="EMBL" id="JBHTJA010000002">
    <property type="protein sequence ID" value="MFD0899143.1"/>
    <property type="molecule type" value="Genomic_DNA"/>
</dbReference>
<proteinExistence type="predicted"/>
<evidence type="ECO:0000313" key="2">
    <source>
        <dbReference type="EMBL" id="MFD0899143.1"/>
    </source>
</evidence>
<dbReference type="InterPro" id="IPR006068">
    <property type="entry name" value="ATPase_P-typ_cation-transptr_C"/>
</dbReference>
<dbReference type="InterPro" id="IPR023298">
    <property type="entry name" value="ATPase_P-typ_TM_dom_sf"/>
</dbReference>
<evidence type="ECO:0000259" key="1">
    <source>
        <dbReference type="Pfam" id="PF00689"/>
    </source>
</evidence>
<sequence>MPLPRPPLLWRGIRRNPWTAASPLGLIALQLLYTYTPSMNDLFHSAPLGAAAWARIAVISYTAVELLKLAQRGTDASAGERYDGPGVFEPLGALLEVEVAVGAGPDASHLVRTPR</sequence>
<dbReference type="SUPFAM" id="SSF81665">
    <property type="entry name" value="Calcium ATPase, transmembrane domain M"/>
    <property type="match status" value="1"/>
</dbReference>
<dbReference type="RefSeq" id="WP_378296166.1">
    <property type="nucleotide sequence ID" value="NZ_JBHTJA010000002.1"/>
</dbReference>
<dbReference type="Pfam" id="PF00689">
    <property type="entry name" value="Cation_ATPase_C"/>
    <property type="match status" value="1"/>
</dbReference>